<dbReference type="GO" id="GO:0016324">
    <property type="term" value="C:apical plasma membrane"/>
    <property type="evidence" value="ECO:0007669"/>
    <property type="project" value="UniProtKB-SubCell"/>
</dbReference>
<evidence type="ECO:0000256" key="18">
    <source>
        <dbReference type="ARBA" id="ARBA00031485"/>
    </source>
</evidence>
<comment type="catalytic activity">
    <reaction evidence="23">
        <text>1-(9Z-octadecenoyl)-glycerol + H2O = glycerol + (9Z)-octadecenoate + H(+)</text>
        <dbReference type="Rhea" id="RHEA:38487"/>
        <dbReference type="ChEBI" id="CHEBI:15377"/>
        <dbReference type="ChEBI" id="CHEBI:15378"/>
        <dbReference type="ChEBI" id="CHEBI:17754"/>
        <dbReference type="ChEBI" id="CHEBI:30823"/>
        <dbReference type="ChEBI" id="CHEBI:75342"/>
    </reaction>
    <physiologicalReaction direction="left-to-right" evidence="23">
        <dbReference type="Rhea" id="RHEA:38488"/>
    </physiologicalReaction>
</comment>
<keyword evidence="5" id="KW-0812">Transmembrane</keyword>
<evidence type="ECO:0000256" key="36">
    <source>
        <dbReference type="ARBA" id="ARBA00048699"/>
    </source>
</evidence>
<dbReference type="PANTHER" id="PTHR21325:SF44">
    <property type="entry name" value="TRIACYLGLYCEROL LIPASE"/>
    <property type="match status" value="1"/>
</dbReference>
<dbReference type="CDD" id="cd01824">
    <property type="entry name" value="Phospholipase_B_like"/>
    <property type="match status" value="1"/>
</dbReference>
<evidence type="ECO:0000256" key="20">
    <source>
        <dbReference type="ARBA" id="ARBA00045916"/>
    </source>
</evidence>
<evidence type="ECO:0000256" key="19">
    <source>
        <dbReference type="ARBA" id="ARBA00033022"/>
    </source>
</evidence>
<evidence type="ECO:0000256" key="9">
    <source>
        <dbReference type="ARBA" id="ARBA00022989"/>
    </source>
</evidence>
<keyword evidence="4" id="KW-1003">Cell membrane</keyword>
<evidence type="ECO:0000256" key="15">
    <source>
        <dbReference type="ARBA" id="ARBA00023422"/>
    </source>
</evidence>
<evidence type="ECO:0000256" key="10">
    <source>
        <dbReference type="ARBA" id="ARBA00023098"/>
    </source>
</evidence>
<comment type="catalytic activity">
    <reaction evidence="28">
        <text>1,2-di-(9Z-octadecenoyl)-sn-glycero-3-phosphocholine + H2O = 1-(9Z-octadecenoyl)-sn-glycero-3-phosphocholine + (9Z)-octadecenoate + H(+)</text>
        <dbReference type="Rhea" id="RHEA:40923"/>
        <dbReference type="ChEBI" id="CHEBI:15377"/>
        <dbReference type="ChEBI" id="CHEBI:15378"/>
        <dbReference type="ChEBI" id="CHEBI:28610"/>
        <dbReference type="ChEBI" id="CHEBI:30823"/>
        <dbReference type="ChEBI" id="CHEBI:74669"/>
    </reaction>
    <physiologicalReaction direction="left-to-right" evidence="28">
        <dbReference type="Rhea" id="RHEA:40924"/>
    </physiologicalReaction>
</comment>
<dbReference type="GO" id="GO:0004806">
    <property type="term" value="F:triacylglycerol lipase activity"/>
    <property type="evidence" value="ECO:0007669"/>
    <property type="project" value="UniProtKB-EC"/>
</dbReference>
<dbReference type="InterPro" id="IPR038885">
    <property type="entry name" value="PLB1"/>
</dbReference>
<evidence type="ECO:0000256" key="43">
    <source>
        <dbReference type="SAM" id="SignalP"/>
    </source>
</evidence>
<evidence type="ECO:0000256" key="25">
    <source>
        <dbReference type="ARBA" id="ARBA00048011"/>
    </source>
</evidence>
<dbReference type="InterPro" id="IPR001087">
    <property type="entry name" value="GDSL"/>
</dbReference>
<comment type="catalytic activity">
    <reaction evidence="31">
        <text>1-octadecanoyl-2-(9Z,12Z)-octadecadienoyl-sn-glycerol + H2O = 1-octadecanoyl-sn-glycerol + (9Z,12Z)-octadecadienoate + H(+)</text>
        <dbReference type="Rhea" id="RHEA:40927"/>
        <dbReference type="ChEBI" id="CHEBI:15377"/>
        <dbReference type="ChEBI" id="CHEBI:15378"/>
        <dbReference type="ChEBI" id="CHEBI:30245"/>
        <dbReference type="ChEBI" id="CHEBI:75550"/>
        <dbReference type="ChEBI" id="CHEBI:77097"/>
    </reaction>
    <physiologicalReaction direction="left-to-right" evidence="31">
        <dbReference type="Rhea" id="RHEA:40928"/>
    </physiologicalReaction>
</comment>
<keyword evidence="10" id="KW-0443">Lipid metabolism</keyword>
<protein>
    <recommendedName>
        <fullName evidence="3">Phospholipase B1, membrane-associated</fullName>
    </recommendedName>
    <alternativeName>
        <fullName evidence="16">Lysophospholipase</fullName>
    </alternativeName>
    <alternativeName>
        <fullName evidence="17">Phospholipase A2</fullName>
    </alternativeName>
    <alternativeName>
        <fullName evidence="19">Phospholipase B/lipase</fullName>
    </alternativeName>
    <alternativeName>
        <fullName evidence="18">Triacylglycerol lipase</fullName>
    </alternativeName>
</protein>
<evidence type="ECO:0000256" key="31">
    <source>
        <dbReference type="ARBA" id="ARBA00048374"/>
    </source>
</evidence>
<comment type="similarity">
    <text evidence="2">Belongs to the 'GDSL' lipolytic enzyme family. Phospholipase B1 subfamily.</text>
</comment>
<evidence type="ECO:0000256" key="33">
    <source>
        <dbReference type="ARBA" id="ARBA00048454"/>
    </source>
</evidence>
<evidence type="ECO:0000256" key="6">
    <source>
        <dbReference type="ARBA" id="ARBA00022729"/>
    </source>
</evidence>
<keyword evidence="12" id="KW-0325">Glycoprotein</keyword>
<evidence type="ECO:0000256" key="27">
    <source>
        <dbReference type="ARBA" id="ARBA00048049"/>
    </source>
</evidence>
<evidence type="ECO:0000256" key="32">
    <source>
        <dbReference type="ARBA" id="ARBA00048386"/>
    </source>
</evidence>
<comment type="catalytic activity">
    <reaction evidence="40">
        <text>1,2-dihexadecanoyl-sn-glycero-3-phosphocholine + 2 H2O = sn-glycerol 3-phosphocholine + 2 hexadecanoate + 2 H(+)</text>
        <dbReference type="Rhea" id="RHEA:40975"/>
        <dbReference type="ChEBI" id="CHEBI:7896"/>
        <dbReference type="ChEBI" id="CHEBI:15377"/>
        <dbReference type="ChEBI" id="CHEBI:15378"/>
        <dbReference type="ChEBI" id="CHEBI:16870"/>
        <dbReference type="ChEBI" id="CHEBI:72999"/>
    </reaction>
    <physiologicalReaction direction="left-to-right" evidence="40">
        <dbReference type="Rhea" id="RHEA:40976"/>
    </physiologicalReaction>
</comment>
<comment type="catalytic activity">
    <reaction evidence="42">
        <text>2-(9Z-octadecenoyl)-glycerol + H2O = glycerol + (9Z)-octadecenoate + H(+)</text>
        <dbReference type="Rhea" id="RHEA:38491"/>
        <dbReference type="ChEBI" id="CHEBI:15377"/>
        <dbReference type="ChEBI" id="CHEBI:15378"/>
        <dbReference type="ChEBI" id="CHEBI:17754"/>
        <dbReference type="ChEBI" id="CHEBI:30823"/>
        <dbReference type="ChEBI" id="CHEBI:73990"/>
    </reaction>
    <physiologicalReaction direction="left-to-right" evidence="42">
        <dbReference type="Rhea" id="RHEA:38492"/>
    </physiologicalReaction>
</comment>
<evidence type="ECO:0000256" key="1">
    <source>
        <dbReference type="ARBA" id="ARBA00004247"/>
    </source>
</evidence>
<dbReference type="FunFam" id="3.40.50.1110:FF:000005">
    <property type="entry name" value="Phospholipase B1"/>
    <property type="match status" value="1"/>
</dbReference>
<name>A0A914DNP9_9BILA</name>
<comment type="catalytic activity">
    <reaction evidence="29">
        <text>1,2-dihexadecanoyl-sn-glycero-3-phosphocholine + H2O = 1-hexadecanoyl-sn-glycero-3-phosphocholine + hexadecanoate + H(+)</text>
        <dbReference type="Rhea" id="RHEA:41223"/>
        <dbReference type="ChEBI" id="CHEBI:7896"/>
        <dbReference type="ChEBI" id="CHEBI:15377"/>
        <dbReference type="ChEBI" id="CHEBI:15378"/>
        <dbReference type="ChEBI" id="CHEBI:72998"/>
        <dbReference type="ChEBI" id="CHEBI:72999"/>
    </reaction>
    <physiologicalReaction direction="left-to-right" evidence="29">
        <dbReference type="Rhea" id="RHEA:41224"/>
    </physiologicalReaction>
</comment>
<comment type="catalytic activity">
    <reaction evidence="25">
        <text>2,3-di-(9Z)-octadecenoyl-sn-glycerol + H2O = 3-(9Z-octadecenoyl)-sn-glycerol + (9Z)-octadecenoate + H(+)</text>
        <dbReference type="Rhea" id="RHEA:42604"/>
        <dbReference type="ChEBI" id="CHEBI:15377"/>
        <dbReference type="ChEBI" id="CHEBI:15378"/>
        <dbReference type="ChEBI" id="CHEBI:30823"/>
        <dbReference type="ChEBI" id="CHEBI:75824"/>
        <dbReference type="ChEBI" id="CHEBI:75938"/>
    </reaction>
    <physiologicalReaction direction="left-to-right" evidence="25">
        <dbReference type="Rhea" id="RHEA:42605"/>
    </physiologicalReaction>
</comment>
<evidence type="ECO:0000256" key="7">
    <source>
        <dbReference type="ARBA" id="ARBA00022737"/>
    </source>
</evidence>
<comment type="catalytic activity">
    <reaction evidence="21">
        <text>1-hexadecanoyl-2-(9Z)-octadecenoyl-3-octadecanoyl-sn-glycerol + H2O = 2-(9Z-octadecenoyl)-3-octadecanoyl-sn-glycerol + hexadecanoate + H(+)</text>
        <dbReference type="Rhea" id="RHEA:41107"/>
        <dbReference type="ChEBI" id="CHEBI:7896"/>
        <dbReference type="ChEBI" id="CHEBI:15377"/>
        <dbReference type="ChEBI" id="CHEBI:15378"/>
        <dbReference type="ChEBI" id="CHEBI:75558"/>
        <dbReference type="ChEBI" id="CHEBI:77623"/>
    </reaction>
    <physiologicalReaction direction="left-to-right" evidence="21">
        <dbReference type="Rhea" id="RHEA:41108"/>
    </physiologicalReaction>
</comment>
<proteinExistence type="inferred from homology"/>
<comment type="catalytic activity">
    <reaction evidence="24">
        <text>1-hexadecanoyl-2-(9Z)-octadecenoyl-3-octadecanoyl-sn-glycerol + H2O = 1-hexadecanoyl-2-(9Z-octadecenoyl)-sn-glycerol + octadecanoate + H(+)</text>
        <dbReference type="Rhea" id="RHEA:41111"/>
        <dbReference type="ChEBI" id="CHEBI:15377"/>
        <dbReference type="ChEBI" id="CHEBI:15378"/>
        <dbReference type="ChEBI" id="CHEBI:25629"/>
        <dbReference type="ChEBI" id="CHEBI:75466"/>
        <dbReference type="ChEBI" id="CHEBI:77623"/>
    </reaction>
    <physiologicalReaction direction="left-to-right" evidence="24">
        <dbReference type="Rhea" id="RHEA:41112"/>
    </physiologicalReaction>
</comment>
<keyword evidence="11" id="KW-0472">Membrane</keyword>
<evidence type="ECO:0000256" key="16">
    <source>
        <dbReference type="ARBA" id="ARBA00029723"/>
    </source>
</evidence>
<evidence type="ECO:0000256" key="26">
    <source>
        <dbReference type="ARBA" id="ARBA00048015"/>
    </source>
</evidence>
<evidence type="ECO:0000256" key="22">
    <source>
        <dbReference type="ARBA" id="ARBA00047363"/>
    </source>
</evidence>
<evidence type="ECO:0000256" key="41">
    <source>
        <dbReference type="ARBA" id="ARBA00049372"/>
    </source>
</evidence>
<comment type="catalytic activity">
    <reaction evidence="15">
        <text>a 1,2-diacyl-sn-glycero-3-phosphocholine + H2O = a 1-acyl-sn-glycero-3-phosphocholine + a fatty acid + H(+)</text>
        <dbReference type="Rhea" id="RHEA:15801"/>
        <dbReference type="ChEBI" id="CHEBI:15377"/>
        <dbReference type="ChEBI" id="CHEBI:15378"/>
        <dbReference type="ChEBI" id="CHEBI:28868"/>
        <dbReference type="ChEBI" id="CHEBI:57643"/>
        <dbReference type="ChEBI" id="CHEBI:58168"/>
        <dbReference type="EC" id="3.1.1.4"/>
    </reaction>
    <physiologicalReaction direction="left-to-right" evidence="15">
        <dbReference type="Rhea" id="RHEA:15802"/>
    </physiologicalReaction>
</comment>
<dbReference type="InterPro" id="IPR036514">
    <property type="entry name" value="SGNH_hydro_sf"/>
</dbReference>
<evidence type="ECO:0000256" key="11">
    <source>
        <dbReference type="ARBA" id="ARBA00023136"/>
    </source>
</evidence>
<dbReference type="GO" id="GO:0004622">
    <property type="term" value="F:phosphatidylcholine lysophospholipase activity"/>
    <property type="evidence" value="ECO:0007669"/>
    <property type="project" value="UniProtKB-EC"/>
</dbReference>
<dbReference type="Gene3D" id="3.40.50.1110">
    <property type="entry name" value="SGNH hydrolase"/>
    <property type="match status" value="1"/>
</dbReference>
<keyword evidence="7" id="KW-0677">Repeat</keyword>
<evidence type="ECO:0000256" key="40">
    <source>
        <dbReference type="ARBA" id="ARBA00049363"/>
    </source>
</evidence>
<comment type="catalytic activity">
    <reaction evidence="38">
        <text>1-O-hexadecyl-2-(9Z)-octadecenoyl-sn-glycero-3-phosphocholine + H2O = 1-O-hexadecyl-sn-glycero-3-phosphocholine + (9Z)-octadecenoate + H(+)</text>
        <dbReference type="Rhea" id="RHEA:40915"/>
        <dbReference type="ChEBI" id="CHEBI:15377"/>
        <dbReference type="ChEBI" id="CHEBI:15378"/>
        <dbReference type="ChEBI" id="CHEBI:30823"/>
        <dbReference type="ChEBI" id="CHEBI:34112"/>
        <dbReference type="ChEBI" id="CHEBI:64496"/>
    </reaction>
    <physiologicalReaction direction="left-to-right" evidence="38">
        <dbReference type="Rhea" id="RHEA:40916"/>
    </physiologicalReaction>
</comment>
<evidence type="ECO:0000313" key="44">
    <source>
        <dbReference type="Proteomes" id="UP000887540"/>
    </source>
</evidence>
<comment type="catalytic activity">
    <reaction evidence="27">
        <text>a 1-O-alkyl-2-acyl-sn-glycero-3-phosphocholine + H2O = a 1-O-alkyl-sn-glycero-3-phosphocholine + a fatty acid + H(+)</text>
        <dbReference type="Rhea" id="RHEA:36231"/>
        <dbReference type="ChEBI" id="CHEBI:15377"/>
        <dbReference type="ChEBI" id="CHEBI:15378"/>
        <dbReference type="ChEBI" id="CHEBI:28868"/>
        <dbReference type="ChEBI" id="CHEBI:30909"/>
        <dbReference type="ChEBI" id="CHEBI:36702"/>
        <dbReference type="EC" id="3.1.1.4"/>
    </reaction>
    <physiologicalReaction direction="left-to-right" evidence="27">
        <dbReference type="Rhea" id="RHEA:36232"/>
    </physiologicalReaction>
</comment>
<evidence type="ECO:0000256" key="42">
    <source>
        <dbReference type="ARBA" id="ARBA00049461"/>
    </source>
</evidence>
<evidence type="ECO:0000256" key="4">
    <source>
        <dbReference type="ARBA" id="ARBA00022475"/>
    </source>
</evidence>
<comment type="catalytic activity">
    <reaction evidence="26">
        <text>1-hexadecanoyl-2-(9Z-octadecenoyl)-sn-glycero-3-phospho-(1'-sn-glycerol) + H2O = 1-hexadecanoyl-sn-glycero-3-phospho-(1'-sn-glycerol) + (9Z)-octadecenoate + H(+)</text>
        <dbReference type="Rhea" id="RHEA:40919"/>
        <dbReference type="ChEBI" id="CHEBI:15377"/>
        <dbReference type="ChEBI" id="CHEBI:15378"/>
        <dbReference type="ChEBI" id="CHEBI:30823"/>
        <dbReference type="ChEBI" id="CHEBI:72841"/>
        <dbReference type="ChEBI" id="CHEBI:75158"/>
    </reaction>
    <physiologicalReaction direction="left-to-right" evidence="26">
        <dbReference type="Rhea" id="RHEA:40920"/>
    </physiologicalReaction>
</comment>
<evidence type="ECO:0000256" key="8">
    <source>
        <dbReference type="ARBA" id="ARBA00022801"/>
    </source>
</evidence>
<evidence type="ECO:0000256" key="34">
    <source>
        <dbReference type="ARBA" id="ARBA00048613"/>
    </source>
</evidence>
<accession>A0A914DNP9</accession>
<evidence type="ECO:0000256" key="21">
    <source>
        <dbReference type="ARBA" id="ARBA00047324"/>
    </source>
</evidence>
<sequence>MFFPHHITKRSSTLEMFILIAILAIFSLNHALPDLGVNNYSCDATLMAPSKTKPTNVNSLRPADINLVMALGDSLTAANGAGATDAIQILLQYRGLAFLAGGDKGLEEHITVPNILRKYNPNLYGQSYGIGSSDVWDVAYLNMGFPGAESGDLVGQANQLVSLLKMHSDEIDVQNDWKLLNIFIGGNDLCAWCHDPNGYTADDFVTKITAAIQIIKNSVPRVLVNLITMFQFEMVRGVDQGQGFCQALHVSECDCEMDKNFTNPEMKNVSISYQLAEKKLEQSGLFDSDDFTLVTQPFFNDVTTPPQLANGSVNLAFFAPDCFHFSQLGHAVVSSWAWKNMLEPVGNKTTQANFNNGAPLSCPDPTCPFIRTVKNSQNCAQFVTPAAW</sequence>
<evidence type="ECO:0000256" key="24">
    <source>
        <dbReference type="ARBA" id="ARBA00047459"/>
    </source>
</evidence>
<evidence type="ECO:0000256" key="28">
    <source>
        <dbReference type="ARBA" id="ARBA00048058"/>
    </source>
</evidence>
<dbReference type="PANTHER" id="PTHR21325">
    <property type="entry name" value="PHOSPHOLIPASE B, PLB1"/>
    <property type="match status" value="1"/>
</dbReference>
<comment type="catalytic activity">
    <reaction evidence="30">
        <text>1-hexadecanoyl-2-(9Z,12Z-octadecadienoyl)-sn-glycero-3-phosphocholine + H2O = 2-(9Z,12Z-octadecadienoyl)-sn-glycero-3-phosphocholine + hexadecanoate + H(+)</text>
        <dbReference type="Rhea" id="RHEA:40971"/>
        <dbReference type="ChEBI" id="CHEBI:7896"/>
        <dbReference type="ChEBI" id="CHEBI:15377"/>
        <dbReference type="ChEBI" id="CHEBI:15378"/>
        <dbReference type="ChEBI" id="CHEBI:73002"/>
        <dbReference type="ChEBI" id="CHEBI:76084"/>
    </reaction>
    <physiologicalReaction direction="left-to-right" evidence="30">
        <dbReference type="Rhea" id="RHEA:40972"/>
    </physiologicalReaction>
</comment>
<evidence type="ECO:0000256" key="23">
    <source>
        <dbReference type="ARBA" id="ARBA00047438"/>
    </source>
</evidence>
<reference evidence="45" key="1">
    <citation type="submission" date="2022-11" db="UniProtKB">
        <authorList>
            <consortium name="WormBaseParasite"/>
        </authorList>
    </citation>
    <scope>IDENTIFICATION</scope>
</reference>
<comment type="catalytic activity">
    <reaction evidence="35">
        <text>1-hexadecanoyl-sn-glycero-3-phosphocholine + H2O = sn-glycerol 3-phosphocholine + hexadecanoate + H(+)</text>
        <dbReference type="Rhea" id="RHEA:40435"/>
        <dbReference type="ChEBI" id="CHEBI:7896"/>
        <dbReference type="ChEBI" id="CHEBI:15377"/>
        <dbReference type="ChEBI" id="CHEBI:15378"/>
        <dbReference type="ChEBI" id="CHEBI:16870"/>
        <dbReference type="ChEBI" id="CHEBI:72998"/>
    </reaction>
    <physiologicalReaction direction="left-to-right" evidence="35">
        <dbReference type="Rhea" id="RHEA:40436"/>
    </physiologicalReaction>
</comment>
<comment type="catalytic activity">
    <reaction evidence="13">
        <text>a triacylglycerol + H2O = a diacylglycerol + a fatty acid + H(+)</text>
        <dbReference type="Rhea" id="RHEA:12044"/>
        <dbReference type="ChEBI" id="CHEBI:15377"/>
        <dbReference type="ChEBI" id="CHEBI:15378"/>
        <dbReference type="ChEBI" id="CHEBI:17855"/>
        <dbReference type="ChEBI" id="CHEBI:18035"/>
        <dbReference type="ChEBI" id="CHEBI:28868"/>
        <dbReference type="EC" id="3.1.1.3"/>
    </reaction>
    <physiologicalReaction direction="left-to-right" evidence="13">
        <dbReference type="Rhea" id="RHEA:12045"/>
    </physiologicalReaction>
</comment>
<evidence type="ECO:0000313" key="45">
    <source>
        <dbReference type="WBParaSite" id="ACRNAN_scaffold3211.g26206.t1"/>
    </source>
</evidence>
<evidence type="ECO:0000256" key="29">
    <source>
        <dbReference type="ARBA" id="ARBA00048227"/>
    </source>
</evidence>
<organism evidence="44 45">
    <name type="scientific">Acrobeloides nanus</name>
    <dbReference type="NCBI Taxonomy" id="290746"/>
    <lineage>
        <taxon>Eukaryota</taxon>
        <taxon>Metazoa</taxon>
        <taxon>Ecdysozoa</taxon>
        <taxon>Nematoda</taxon>
        <taxon>Chromadorea</taxon>
        <taxon>Rhabditida</taxon>
        <taxon>Tylenchina</taxon>
        <taxon>Cephalobomorpha</taxon>
        <taxon>Cephaloboidea</taxon>
        <taxon>Cephalobidae</taxon>
        <taxon>Acrobeloides</taxon>
    </lineage>
</organism>
<comment type="catalytic activity">
    <reaction evidence="36">
        <text>1-hexadecanoyl-2-(9Z-octadecenoyl)-sn-glycero-3-phosphocholine + H2O = 1-hexadecanoyl-sn-glycero-3-phosphocholine + (9Z)-octadecenoate + H(+)</text>
        <dbReference type="Rhea" id="RHEA:38779"/>
        <dbReference type="ChEBI" id="CHEBI:15377"/>
        <dbReference type="ChEBI" id="CHEBI:15378"/>
        <dbReference type="ChEBI" id="CHEBI:30823"/>
        <dbReference type="ChEBI" id="CHEBI:72998"/>
        <dbReference type="ChEBI" id="CHEBI:73001"/>
    </reaction>
    <physiologicalReaction direction="left-to-right" evidence="36">
        <dbReference type="Rhea" id="RHEA:38780"/>
    </physiologicalReaction>
</comment>
<keyword evidence="6 43" id="KW-0732">Signal</keyword>
<dbReference type="InterPro" id="IPR035547">
    <property type="entry name" value="Phospholipase_B"/>
</dbReference>
<comment type="catalytic activity">
    <reaction evidence="22">
        <text>1,3-dihexadecanoyl-2-(9Z-octadecenoyl)glycerol + H2O = 1-hexadecanoyl-2-(9Z-octadecenoyl)-glycerol + hexadecanoate + H(+)</text>
        <dbReference type="Rhea" id="RHEA:40979"/>
        <dbReference type="ChEBI" id="CHEBI:7896"/>
        <dbReference type="ChEBI" id="CHEBI:15377"/>
        <dbReference type="ChEBI" id="CHEBI:15378"/>
        <dbReference type="ChEBI" id="CHEBI:75585"/>
        <dbReference type="ChEBI" id="CHEBI:75688"/>
    </reaction>
    <physiologicalReaction direction="left-to-right" evidence="22">
        <dbReference type="Rhea" id="RHEA:40980"/>
    </physiologicalReaction>
</comment>
<feature type="chain" id="PRO_5037456639" description="Phospholipase B1, membrane-associated" evidence="43">
    <location>
        <begin position="32"/>
        <end position="388"/>
    </location>
</feature>
<evidence type="ECO:0000256" key="14">
    <source>
        <dbReference type="ARBA" id="ARBA00023408"/>
    </source>
</evidence>
<evidence type="ECO:0000256" key="37">
    <source>
        <dbReference type="ARBA" id="ARBA00048869"/>
    </source>
</evidence>
<feature type="signal peptide" evidence="43">
    <location>
        <begin position="1"/>
        <end position="31"/>
    </location>
</feature>
<comment type="catalytic activity">
    <reaction evidence="32">
        <text>1,2,3-tri-(9Z-octadecenoyl)-glycerol + H2O = di-(9Z)-octadecenoylglycerol + (9Z)-octadecenoate + H(+)</text>
        <dbReference type="Rhea" id="RHEA:38575"/>
        <dbReference type="ChEBI" id="CHEBI:15377"/>
        <dbReference type="ChEBI" id="CHEBI:15378"/>
        <dbReference type="ChEBI" id="CHEBI:30823"/>
        <dbReference type="ChEBI" id="CHEBI:53753"/>
        <dbReference type="ChEBI" id="CHEBI:75945"/>
    </reaction>
    <physiologicalReaction direction="left-to-right" evidence="32">
        <dbReference type="Rhea" id="RHEA:38576"/>
    </physiologicalReaction>
</comment>
<keyword evidence="44" id="KW-1185">Reference proteome</keyword>
<dbReference type="SUPFAM" id="SSF52266">
    <property type="entry name" value="SGNH hydrolase"/>
    <property type="match status" value="1"/>
</dbReference>
<comment type="subcellular location">
    <subcellularLocation>
        <location evidence="1">Apical cell membrane</location>
        <topology evidence="1">Single-pass type I membrane protein</topology>
    </subcellularLocation>
</comment>
<dbReference type="Proteomes" id="UP000887540">
    <property type="component" value="Unplaced"/>
</dbReference>
<comment type="catalytic activity">
    <reaction evidence="41">
        <text>1,3-di-(9Z-octadecenoyl)-glycerol + H2O = 1-(9Z-octadecenoyl)-glycerol + (9Z)-octadecenoate + H(+)</text>
        <dbReference type="Rhea" id="RHEA:39939"/>
        <dbReference type="ChEBI" id="CHEBI:15377"/>
        <dbReference type="ChEBI" id="CHEBI:15378"/>
        <dbReference type="ChEBI" id="CHEBI:30823"/>
        <dbReference type="ChEBI" id="CHEBI:75342"/>
        <dbReference type="ChEBI" id="CHEBI:75735"/>
    </reaction>
    <physiologicalReaction direction="left-to-right" evidence="41">
        <dbReference type="Rhea" id="RHEA:39940"/>
    </physiologicalReaction>
</comment>
<keyword evidence="9" id="KW-1133">Transmembrane helix</keyword>
<keyword evidence="8" id="KW-0378">Hydrolase</keyword>
<comment type="catalytic activity">
    <reaction evidence="34">
        <text>1-hexadecanoyl-2-(9Z-octadecenoyl)-sn-glycero-3-phosphoethanolamine + H2O = 1-hexadecanoyl-sn-glycero-3-phosphoethanolamine + (9Z)-octadecenoate + H(+)</text>
        <dbReference type="Rhea" id="RHEA:40911"/>
        <dbReference type="ChEBI" id="CHEBI:15377"/>
        <dbReference type="ChEBI" id="CHEBI:15378"/>
        <dbReference type="ChEBI" id="CHEBI:30823"/>
        <dbReference type="ChEBI" id="CHEBI:73004"/>
        <dbReference type="ChEBI" id="CHEBI:73007"/>
    </reaction>
    <physiologicalReaction direction="left-to-right" evidence="34">
        <dbReference type="Rhea" id="RHEA:40912"/>
    </physiologicalReaction>
</comment>
<dbReference type="GO" id="GO:0004623">
    <property type="term" value="F:phospholipase A2 activity"/>
    <property type="evidence" value="ECO:0007669"/>
    <property type="project" value="UniProtKB-EC"/>
</dbReference>
<comment type="catalytic activity">
    <reaction evidence="33">
        <text>a 1-acyl-sn-glycero-3-phosphocholine + H2O = sn-glycerol 3-phosphocholine + a fatty acid + H(+)</text>
        <dbReference type="Rhea" id="RHEA:15177"/>
        <dbReference type="ChEBI" id="CHEBI:15377"/>
        <dbReference type="ChEBI" id="CHEBI:15378"/>
        <dbReference type="ChEBI" id="CHEBI:16870"/>
        <dbReference type="ChEBI" id="CHEBI:28868"/>
        <dbReference type="ChEBI" id="CHEBI:58168"/>
        <dbReference type="EC" id="3.1.1.5"/>
    </reaction>
    <physiologicalReaction direction="left-to-right" evidence="33">
        <dbReference type="Rhea" id="RHEA:15178"/>
    </physiologicalReaction>
</comment>
<comment type="catalytic activity">
    <reaction evidence="37">
        <text>1,3-dihexadecanoyl-2-(9Z-octadecenoyl)glycerol + H2O = 1,3-dihexadecanoylglycerol + (9Z)-octadecenoate + H(+)</text>
        <dbReference type="Rhea" id="RHEA:40983"/>
        <dbReference type="ChEBI" id="CHEBI:15377"/>
        <dbReference type="ChEBI" id="CHEBI:15378"/>
        <dbReference type="ChEBI" id="CHEBI:30823"/>
        <dbReference type="ChEBI" id="CHEBI:75688"/>
        <dbReference type="ChEBI" id="CHEBI:77619"/>
    </reaction>
    <physiologicalReaction direction="left-to-right" evidence="37">
        <dbReference type="Rhea" id="RHEA:40984"/>
    </physiologicalReaction>
</comment>
<evidence type="ECO:0000256" key="13">
    <source>
        <dbReference type="ARBA" id="ARBA00023369"/>
    </source>
</evidence>
<evidence type="ECO:0000256" key="5">
    <source>
        <dbReference type="ARBA" id="ARBA00022692"/>
    </source>
</evidence>
<comment type="catalytic activity">
    <reaction evidence="39">
        <text>1-hexadecanoyl-2-(9Z)-octadecenoyl-3-octadecanoyl-sn-glycerol + H2O = 1-hexadecanoyl-3-octadecanoyl-sn-glycerol + (9Z)-octadecenoate + H(+)</text>
        <dbReference type="Rhea" id="RHEA:41103"/>
        <dbReference type="ChEBI" id="CHEBI:15377"/>
        <dbReference type="ChEBI" id="CHEBI:15378"/>
        <dbReference type="ChEBI" id="CHEBI:30823"/>
        <dbReference type="ChEBI" id="CHEBI:77623"/>
        <dbReference type="ChEBI" id="CHEBI:77624"/>
    </reaction>
    <physiologicalReaction direction="left-to-right" evidence="39">
        <dbReference type="Rhea" id="RHEA:41104"/>
    </physiologicalReaction>
</comment>
<evidence type="ECO:0000256" key="2">
    <source>
        <dbReference type="ARBA" id="ARBA00009979"/>
    </source>
</evidence>
<comment type="catalytic activity">
    <reaction evidence="14">
        <text>1-hexadecanoyl-2-(9Z,12Z-octadecadienoyl)-sn-glycero-3-phosphocholine + H2O = (9Z,12Z)-octadecadienoate + 1-hexadecanoyl-sn-glycero-3-phosphocholine + H(+)</text>
        <dbReference type="Rhea" id="RHEA:40811"/>
        <dbReference type="ChEBI" id="CHEBI:15377"/>
        <dbReference type="ChEBI" id="CHEBI:15378"/>
        <dbReference type="ChEBI" id="CHEBI:30245"/>
        <dbReference type="ChEBI" id="CHEBI:72998"/>
        <dbReference type="ChEBI" id="CHEBI:73002"/>
    </reaction>
    <physiologicalReaction direction="left-to-right" evidence="14">
        <dbReference type="Rhea" id="RHEA:40812"/>
    </physiologicalReaction>
</comment>
<comment type="function">
    <text evidence="20">Calcium-independent membrane-associated phospholipase that catalyzes complete diacylation of phospholipids by hydrolyzing both sn-1 and sn-2 fatty acyl chains attached to the glycerol backbone (phospholipase B activity). Has dual phospholipase and lysophospholipase activities toward diacylphospholipids. Preferentially cleaves sn-2 ester bonds over sn-1 bonds. Acts as a lipase toward glycerolipid substrates. Hydrolyzes fatty acyl chains of diacylglycerols with preference for the sn-2 position and of triacylglycerols with not positional selectivity. May also hydrolyze long chain retinyl esters such as retinyl palmitate. May contribute to digestion of dietary phospholipids, glycerolipids and retinoids, facilitating lipid absorption at the brush border.</text>
</comment>
<evidence type="ECO:0000256" key="38">
    <source>
        <dbReference type="ARBA" id="ARBA00048872"/>
    </source>
</evidence>
<dbReference type="Pfam" id="PF00657">
    <property type="entry name" value="Lipase_GDSL"/>
    <property type="match status" value="1"/>
</dbReference>
<evidence type="ECO:0000256" key="12">
    <source>
        <dbReference type="ARBA" id="ARBA00023180"/>
    </source>
</evidence>
<evidence type="ECO:0000256" key="3">
    <source>
        <dbReference type="ARBA" id="ARBA00015133"/>
    </source>
</evidence>
<evidence type="ECO:0000256" key="30">
    <source>
        <dbReference type="ARBA" id="ARBA00048362"/>
    </source>
</evidence>
<evidence type="ECO:0000256" key="35">
    <source>
        <dbReference type="ARBA" id="ARBA00048656"/>
    </source>
</evidence>
<evidence type="ECO:0000256" key="39">
    <source>
        <dbReference type="ARBA" id="ARBA00048939"/>
    </source>
</evidence>
<evidence type="ECO:0000256" key="17">
    <source>
        <dbReference type="ARBA" id="ARBA00031182"/>
    </source>
</evidence>
<dbReference type="AlphaFoldDB" id="A0A914DNP9"/>
<dbReference type="GO" id="GO:0006644">
    <property type="term" value="P:phospholipid metabolic process"/>
    <property type="evidence" value="ECO:0007669"/>
    <property type="project" value="TreeGrafter"/>
</dbReference>
<dbReference type="WBParaSite" id="ACRNAN_scaffold3211.g26206.t1">
    <property type="protein sequence ID" value="ACRNAN_scaffold3211.g26206.t1"/>
    <property type="gene ID" value="ACRNAN_scaffold3211.g26206"/>
</dbReference>